<reference evidence="1" key="1">
    <citation type="submission" date="2022-07" db="EMBL/GenBank/DDBJ databases">
        <title>Genome Sequence of Phlebia brevispora.</title>
        <authorList>
            <person name="Buettner E."/>
        </authorList>
    </citation>
    <scope>NUCLEOTIDE SEQUENCE</scope>
    <source>
        <strain evidence="1">MPL23</strain>
    </source>
</reference>
<evidence type="ECO:0000313" key="2">
    <source>
        <dbReference type="Proteomes" id="UP001148662"/>
    </source>
</evidence>
<keyword evidence="2" id="KW-1185">Reference proteome</keyword>
<comment type="caution">
    <text evidence="1">The sequence shown here is derived from an EMBL/GenBank/DDBJ whole genome shotgun (WGS) entry which is preliminary data.</text>
</comment>
<dbReference type="EMBL" id="JANHOG010000252">
    <property type="protein sequence ID" value="KAJ3556317.1"/>
    <property type="molecule type" value="Genomic_DNA"/>
</dbReference>
<gene>
    <name evidence="1" type="ORF">NM688_g2095</name>
</gene>
<sequence>MGLDARGDVSVVELIIYVPLLFITIFLIVRHGIRKDLGWVYLVLLSIIRIVGGITHIAYESSSKPAKNLHIIASVMEASGVSPLLLASIGFLGTVKQYGFEDEMRLQLVFRLLHLAANVALILAIVGGVKAGTDTDISDIQNGISLRHAGVILFVIVFVFIALITGYLWANKSRVLMQRRKLLLAVTSTLPFLAVRVIYTVCSAFAPTGIPGVTSGNASLASFNSLTGSFVIYLIMSVLMELIAVGIYVTAGVLLPLHKDYASSAPGWDGEEDGMKLKPPAAVYAAGGQPSSYYAQY</sequence>
<evidence type="ECO:0000313" key="1">
    <source>
        <dbReference type="EMBL" id="KAJ3556317.1"/>
    </source>
</evidence>
<protein>
    <submittedName>
        <fullName evidence="1">Uncharacterized protein</fullName>
    </submittedName>
</protein>
<dbReference type="Proteomes" id="UP001148662">
    <property type="component" value="Unassembled WGS sequence"/>
</dbReference>
<accession>A0ACC1T9Y3</accession>
<name>A0ACC1T9Y3_9APHY</name>
<proteinExistence type="predicted"/>
<organism evidence="1 2">
    <name type="scientific">Phlebia brevispora</name>
    <dbReference type="NCBI Taxonomy" id="194682"/>
    <lineage>
        <taxon>Eukaryota</taxon>
        <taxon>Fungi</taxon>
        <taxon>Dikarya</taxon>
        <taxon>Basidiomycota</taxon>
        <taxon>Agaricomycotina</taxon>
        <taxon>Agaricomycetes</taxon>
        <taxon>Polyporales</taxon>
        <taxon>Meruliaceae</taxon>
        <taxon>Phlebia</taxon>
    </lineage>
</organism>